<evidence type="ECO:0000259" key="2">
    <source>
        <dbReference type="Pfam" id="PF04892"/>
    </source>
</evidence>
<proteinExistence type="predicted"/>
<reference evidence="3 4" key="1">
    <citation type="submission" date="2021-07" db="EMBL/GenBank/DDBJ databases">
        <title>complete genome sequencing of Tessaracoccus sp.J1M15.</title>
        <authorList>
            <person name="Bae J.-W."/>
            <person name="Kim D.-y."/>
        </authorList>
    </citation>
    <scope>NUCLEOTIDE SEQUENCE [LARGE SCALE GENOMIC DNA]</scope>
    <source>
        <strain evidence="3 4">J1M15</strain>
    </source>
</reference>
<keyword evidence="4" id="KW-1185">Reference proteome</keyword>
<feature type="transmembrane region" description="Helical" evidence="1">
    <location>
        <begin position="6"/>
        <end position="28"/>
    </location>
</feature>
<feature type="transmembrane region" description="Helical" evidence="1">
    <location>
        <begin position="213"/>
        <end position="234"/>
    </location>
</feature>
<dbReference type="Proteomes" id="UP000824504">
    <property type="component" value="Chromosome"/>
</dbReference>
<feature type="transmembrane region" description="Helical" evidence="1">
    <location>
        <begin position="324"/>
        <end position="346"/>
    </location>
</feature>
<evidence type="ECO:0000256" key="1">
    <source>
        <dbReference type="SAM" id="Phobius"/>
    </source>
</evidence>
<name>A0ABX8SHZ5_9ACTN</name>
<dbReference type="InterPro" id="IPR053150">
    <property type="entry name" value="Teicoplanin_resist-assoc"/>
</dbReference>
<feature type="transmembrane region" description="Helical" evidence="1">
    <location>
        <begin position="101"/>
        <end position="124"/>
    </location>
</feature>
<feature type="transmembrane region" description="Helical" evidence="1">
    <location>
        <begin position="254"/>
        <end position="279"/>
    </location>
</feature>
<accession>A0ABX8SHZ5</accession>
<feature type="transmembrane region" description="Helical" evidence="1">
    <location>
        <begin position="40"/>
        <end position="62"/>
    </location>
</feature>
<dbReference type="EMBL" id="CP079216">
    <property type="protein sequence ID" value="QXT63007.1"/>
    <property type="molecule type" value="Genomic_DNA"/>
</dbReference>
<evidence type="ECO:0000313" key="3">
    <source>
        <dbReference type="EMBL" id="QXT63007.1"/>
    </source>
</evidence>
<feature type="transmembrane region" description="Helical" evidence="1">
    <location>
        <begin position="299"/>
        <end position="318"/>
    </location>
</feature>
<feature type="transmembrane region" description="Helical" evidence="1">
    <location>
        <begin position="170"/>
        <end position="192"/>
    </location>
</feature>
<feature type="domain" description="VanZ-like" evidence="2">
    <location>
        <begin position="50"/>
        <end position="185"/>
    </location>
</feature>
<keyword evidence="1" id="KW-1133">Transmembrane helix</keyword>
<protein>
    <submittedName>
        <fullName evidence="3">VanZ family protein</fullName>
    </submittedName>
</protein>
<sequence length="367" mass="39167">MIEAWTWPAYVGVLLGAAAFVALFVPILVWESRRMGQIRLLRVVGAAAVAVYGVALIAYTLLPIPDSQWCAANPSPPRNLKPLSFVGDLLDYYRANGVRSLLRSFVFLQVVFNVVLFLPFGGLWRRYFGGRVATATLLGFCASVAIEVTQTTGALGLLPCAYRVGDVDDVLLNSTGALIGAALAGALFFFVPDARAESRRRGRPRPVSRSRRLVGMLVDYALLAAVQASIALGWRATQYWILKVPANRLDEVDGVFWGGVVGFVLVVVLPWFTASGASLGQRTVWLTPGGERAGFWRHAARSLAGFGGWALLSTVASVPGLPAAAVSGLELAASVLVGATFVALVFDRSARGLSFRAAGLEVVDSRA</sequence>
<dbReference type="InterPro" id="IPR006976">
    <property type="entry name" value="VanZ-like"/>
</dbReference>
<dbReference type="RefSeq" id="WP_219082453.1">
    <property type="nucleotide sequence ID" value="NZ_CP079216.1"/>
</dbReference>
<keyword evidence="1" id="KW-0472">Membrane</keyword>
<gene>
    <name evidence="3" type="ORF">KDB89_00505</name>
</gene>
<organism evidence="3 4">
    <name type="scientific">Tessaracoccus palaemonis</name>
    <dbReference type="NCBI Taxonomy" id="2829499"/>
    <lineage>
        <taxon>Bacteria</taxon>
        <taxon>Bacillati</taxon>
        <taxon>Actinomycetota</taxon>
        <taxon>Actinomycetes</taxon>
        <taxon>Propionibacteriales</taxon>
        <taxon>Propionibacteriaceae</taxon>
        <taxon>Tessaracoccus</taxon>
    </lineage>
</organism>
<dbReference type="Pfam" id="PF04892">
    <property type="entry name" value="VanZ"/>
    <property type="match status" value="1"/>
</dbReference>
<dbReference type="PANTHER" id="PTHR36834:SF1">
    <property type="entry name" value="INTEGRAL MEMBRANE PROTEIN"/>
    <property type="match status" value="1"/>
</dbReference>
<dbReference type="PANTHER" id="PTHR36834">
    <property type="entry name" value="MEMBRANE PROTEIN-RELATED"/>
    <property type="match status" value="1"/>
</dbReference>
<feature type="transmembrane region" description="Helical" evidence="1">
    <location>
        <begin position="136"/>
        <end position="158"/>
    </location>
</feature>
<evidence type="ECO:0000313" key="4">
    <source>
        <dbReference type="Proteomes" id="UP000824504"/>
    </source>
</evidence>
<keyword evidence="1" id="KW-0812">Transmembrane</keyword>